<dbReference type="GO" id="GO:0006915">
    <property type="term" value="P:apoptotic process"/>
    <property type="evidence" value="ECO:0007669"/>
    <property type="project" value="TreeGrafter"/>
</dbReference>
<reference evidence="3" key="1">
    <citation type="submission" date="2013-04" db="EMBL/GenBank/DDBJ databases">
        <authorList>
            <person name="Qu J."/>
            <person name="Murali S.C."/>
            <person name="Bandaranaike D."/>
            <person name="Bellair M."/>
            <person name="Blankenburg K."/>
            <person name="Chao H."/>
            <person name="Dinh H."/>
            <person name="Doddapaneni H."/>
            <person name="Downs B."/>
            <person name="Dugan-Rocha S."/>
            <person name="Elkadiri S."/>
            <person name="Gnanaolivu R.D."/>
            <person name="Hernandez B."/>
            <person name="Javaid M."/>
            <person name="Jayaseelan J.C."/>
            <person name="Lee S."/>
            <person name="Li M."/>
            <person name="Ming W."/>
            <person name="Munidasa M."/>
            <person name="Muniz J."/>
            <person name="Nguyen L."/>
            <person name="Ongeri F."/>
            <person name="Osuji N."/>
            <person name="Pu L.-L."/>
            <person name="Puazo M."/>
            <person name="Qu C."/>
            <person name="Quiroz J."/>
            <person name="Raj R."/>
            <person name="Weissenberger G."/>
            <person name="Xin Y."/>
            <person name="Zou X."/>
            <person name="Han Y."/>
            <person name="Richards S."/>
            <person name="Worley K."/>
            <person name="Muzny D."/>
            <person name="Gibbs R."/>
        </authorList>
    </citation>
    <scope>NUCLEOTIDE SEQUENCE</scope>
    <source>
        <strain evidence="3">Sampled in the wild</strain>
    </source>
</reference>
<feature type="region of interest" description="Disordered" evidence="1">
    <location>
        <begin position="107"/>
        <end position="131"/>
    </location>
</feature>
<evidence type="ECO:0000313" key="3">
    <source>
        <dbReference type="EMBL" id="KAG8233116.1"/>
    </source>
</evidence>
<feature type="compositionally biased region" description="Acidic residues" evidence="1">
    <location>
        <begin position="18"/>
        <end position="34"/>
    </location>
</feature>
<evidence type="ECO:0000256" key="1">
    <source>
        <dbReference type="SAM" id="MobiDB-lite"/>
    </source>
</evidence>
<feature type="compositionally biased region" description="Acidic residues" evidence="1">
    <location>
        <begin position="113"/>
        <end position="123"/>
    </location>
</feature>
<dbReference type="GO" id="GO:0005737">
    <property type="term" value="C:cytoplasm"/>
    <property type="evidence" value="ECO:0007669"/>
    <property type="project" value="InterPro"/>
</dbReference>
<dbReference type="AlphaFoldDB" id="A0A8K0KDG4"/>
<dbReference type="PANTHER" id="PTHR46421">
    <property type="entry name" value="PROGRAMMED CELL DEATH PROTEIN 2-LIKE"/>
    <property type="match status" value="1"/>
</dbReference>
<accession>A0A8K0KDG4</accession>
<sequence>MGVGGRILPQAEIAEAQSVEEDEDDEDEDEDVMDMEVGVHNLSVDDPNANSNALGGGGVEGGGAVGQLRSPVATAEIEVGDEGEVVCIDTPRAAQMDILALFAGASESTGHCDDDDDDEDEEVNERRQSRIDPGDFESYFLSVWPEDENETWMRKGDEDCSRYGGWNSVMARGTSEELGDEEEHIRQLLLEYRQNSGEDLPPACAGRLQKALMGCCWGEQPNMGAGAVGMKGGAMADEGSTGEKYERGMPAHGDRMFHRFLLRIKRHPGQLVRLMMEENFLFLGRYCRDAGPPLLLYPLGGQPQVSKCLHCRGDTMFELQILPSIIPKLRPAGMKSGGEDCRRPEFGTVLVFACASSCWGTGGDKWREERVVVQAELGP</sequence>
<feature type="domain" description="Programmed cell death protein 2 C-terminal" evidence="2">
    <location>
        <begin position="254"/>
        <end position="374"/>
    </location>
</feature>
<feature type="region of interest" description="Disordered" evidence="1">
    <location>
        <begin position="1"/>
        <end position="58"/>
    </location>
</feature>
<comment type="caution">
    <text evidence="3">The sequence shown here is derived from an EMBL/GenBank/DDBJ whole genome shotgun (WGS) entry which is preliminary data.</text>
</comment>
<gene>
    <name evidence="3" type="ORF">J437_LFUL012542</name>
</gene>
<dbReference type="PANTHER" id="PTHR46421:SF1">
    <property type="entry name" value="PROGRAMMED CELL DEATH PROTEIN 2-LIKE"/>
    <property type="match status" value="1"/>
</dbReference>
<reference evidence="3" key="2">
    <citation type="submission" date="2017-10" db="EMBL/GenBank/DDBJ databases">
        <title>Ladona fulva Genome sequencing and assembly.</title>
        <authorList>
            <person name="Murali S."/>
            <person name="Richards S."/>
            <person name="Bandaranaike D."/>
            <person name="Bellair M."/>
            <person name="Blankenburg K."/>
            <person name="Chao H."/>
            <person name="Dinh H."/>
            <person name="Doddapaneni H."/>
            <person name="Dugan-Rocha S."/>
            <person name="Elkadiri S."/>
            <person name="Gnanaolivu R."/>
            <person name="Hernandez B."/>
            <person name="Skinner E."/>
            <person name="Javaid M."/>
            <person name="Lee S."/>
            <person name="Li M."/>
            <person name="Ming W."/>
            <person name="Munidasa M."/>
            <person name="Muniz J."/>
            <person name="Nguyen L."/>
            <person name="Hughes D."/>
            <person name="Osuji N."/>
            <person name="Pu L.-L."/>
            <person name="Puazo M."/>
            <person name="Qu C."/>
            <person name="Quiroz J."/>
            <person name="Raj R."/>
            <person name="Weissenberger G."/>
            <person name="Xin Y."/>
            <person name="Zou X."/>
            <person name="Han Y."/>
            <person name="Worley K."/>
            <person name="Muzny D."/>
            <person name="Gibbs R."/>
        </authorList>
    </citation>
    <scope>NUCLEOTIDE SEQUENCE</scope>
    <source>
        <strain evidence="3">Sampled in the wild</strain>
    </source>
</reference>
<dbReference type="InterPro" id="IPR052815">
    <property type="entry name" value="PDCD2-like_regulator"/>
</dbReference>
<organism evidence="3 4">
    <name type="scientific">Ladona fulva</name>
    <name type="common">Scarce chaser dragonfly</name>
    <name type="synonym">Libellula fulva</name>
    <dbReference type="NCBI Taxonomy" id="123851"/>
    <lineage>
        <taxon>Eukaryota</taxon>
        <taxon>Metazoa</taxon>
        <taxon>Ecdysozoa</taxon>
        <taxon>Arthropoda</taxon>
        <taxon>Hexapoda</taxon>
        <taxon>Insecta</taxon>
        <taxon>Pterygota</taxon>
        <taxon>Palaeoptera</taxon>
        <taxon>Odonata</taxon>
        <taxon>Epiprocta</taxon>
        <taxon>Anisoptera</taxon>
        <taxon>Libelluloidea</taxon>
        <taxon>Libellulidae</taxon>
        <taxon>Ladona</taxon>
    </lineage>
</organism>
<protein>
    <recommendedName>
        <fullName evidence="2">Programmed cell death protein 2 C-terminal domain-containing protein</fullName>
    </recommendedName>
</protein>
<dbReference type="OrthoDB" id="366284at2759"/>
<proteinExistence type="predicted"/>
<dbReference type="Pfam" id="PF04194">
    <property type="entry name" value="PDCD2_C"/>
    <property type="match status" value="1"/>
</dbReference>
<keyword evidence="4" id="KW-1185">Reference proteome</keyword>
<name>A0A8K0KDG4_LADFU</name>
<evidence type="ECO:0000313" key="4">
    <source>
        <dbReference type="Proteomes" id="UP000792457"/>
    </source>
</evidence>
<dbReference type="InterPro" id="IPR007320">
    <property type="entry name" value="PDCD2_C"/>
</dbReference>
<evidence type="ECO:0000259" key="2">
    <source>
        <dbReference type="Pfam" id="PF04194"/>
    </source>
</evidence>
<dbReference type="Proteomes" id="UP000792457">
    <property type="component" value="Unassembled WGS sequence"/>
</dbReference>
<dbReference type="EMBL" id="KZ308688">
    <property type="protein sequence ID" value="KAG8233116.1"/>
    <property type="molecule type" value="Genomic_DNA"/>
</dbReference>